<evidence type="ECO:0000259" key="1">
    <source>
        <dbReference type="Pfam" id="PF13799"/>
    </source>
</evidence>
<dbReference type="InterPro" id="IPR025237">
    <property type="entry name" value="DUF4183"/>
</dbReference>
<organism evidence="2 3">
    <name type="scientific">Priestia koreensis</name>
    <dbReference type="NCBI Taxonomy" id="284581"/>
    <lineage>
        <taxon>Bacteria</taxon>
        <taxon>Bacillati</taxon>
        <taxon>Bacillota</taxon>
        <taxon>Bacilli</taxon>
        <taxon>Bacillales</taxon>
        <taxon>Bacillaceae</taxon>
        <taxon>Priestia</taxon>
    </lineage>
</organism>
<dbReference type="OrthoDB" id="2455205at2"/>
<dbReference type="Proteomes" id="UP000037558">
    <property type="component" value="Unassembled WGS sequence"/>
</dbReference>
<keyword evidence="3" id="KW-1185">Reference proteome</keyword>
<feature type="domain" description="DUF4183" evidence="1">
    <location>
        <begin position="154"/>
        <end position="223"/>
    </location>
</feature>
<accession>A0A0M0KWU7</accession>
<comment type="caution">
    <text evidence="2">The sequence shown here is derived from an EMBL/GenBank/DDBJ whole genome shotgun (WGS) entry which is preliminary data.</text>
</comment>
<sequence>MIPLDTLTVDSFTFAVYLVDEDGCYTSSFDENWLSICCGDNQHSYSLSARIYFLLLITHSGDEVGRQIFSSRSCSDLFDDVPNEMCTVSLDSFHVSSLTISDLSKGGFYWEASGMIQNETSCRPFCLSQSVSLPLVPLHKKKIQGQTSYFVCVADGLTASFTDENALALYNSVSIPDPSEVSYANLYVNGVLQPPHSYAYNKGVVTLLTEDIPLKGVPVILQFHSFYSSTLMNDLVPIQQQFFFTAGNGCDSLFHLDFPFERALLQQLYVNGCIQPSSIYQADSLLTIYALDPPPLHHPVIFQRIVLAPTARINKAYGFSEMYIAFSDGVKRFYTDQEASLIDRSSAILNPNQCTLVNVYVNGMIQPPPTYSLKEGELLFVDDPPLVNSPIIVEYITIFEAW</sequence>
<dbReference type="STRING" id="284581.AMD01_17125"/>
<dbReference type="RefSeq" id="WP_053402663.1">
    <property type="nucleotide sequence ID" value="NZ_LILC01000023.1"/>
</dbReference>
<proteinExistence type="predicted"/>
<protein>
    <recommendedName>
        <fullName evidence="1">DUF4183 domain-containing protein</fullName>
    </recommendedName>
</protein>
<dbReference type="AlphaFoldDB" id="A0A0M0KWU7"/>
<dbReference type="Pfam" id="PF13799">
    <property type="entry name" value="DUF4183"/>
    <property type="match status" value="2"/>
</dbReference>
<feature type="domain" description="DUF4183" evidence="1">
    <location>
        <begin position="325"/>
        <end position="395"/>
    </location>
</feature>
<evidence type="ECO:0000313" key="3">
    <source>
        <dbReference type="Proteomes" id="UP000037558"/>
    </source>
</evidence>
<gene>
    <name evidence="2" type="ORF">AMD01_17125</name>
</gene>
<dbReference type="PATRIC" id="fig|284581.3.peg.2932"/>
<dbReference type="EMBL" id="LILC01000023">
    <property type="protein sequence ID" value="KOO42863.1"/>
    <property type="molecule type" value="Genomic_DNA"/>
</dbReference>
<reference evidence="3" key="1">
    <citation type="submission" date="2015-08" db="EMBL/GenBank/DDBJ databases">
        <title>Fjat-14210 dsm16467.</title>
        <authorList>
            <person name="Liu B."/>
            <person name="Wang J."/>
            <person name="Zhu Y."/>
            <person name="Liu G."/>
            <person name="Chen Q."/>
            <person name="Chen Z."/>
            <person name="Lan J."/>
            <person name="Che J."/>
            <person name="Ge C."/>
            <person name="Shi H."/>
            <person name="Pan Z."/>
            <person name="Liu X."/>
        </authorList>
    </citation>
    <scope>NUCLEOTIDE SEQUENCE [LARGE SCALE GENOMIC DNA]</scope>
    <source>
        <strain evidence="3">DSM 16467</strain>
    </source>
</reference>
<evidence type="ECO:0000313" key="2">
    <source>
        <dbReference type="EMBL" id="KOO42863.1"/>
    </source>
</evidence>
<name>A0A0M0KWU7_9BACI</name>